<comment type="caution">
    <text evidence="1">The sequence shown here is derived from an EMBL/GenBank/DDBJ whole genome shotgun (WGS) entry which is preliminary data.</text>
</comment>
<dbReference type="RefSeq" id="WP_341418038.1">
    <property type="nucleotide sequence ID" value="NZ_JBBPCC010000017.1"/>
</dbReference>
<name>A0ABU9DPV7_9BACL</name>
<proteinExistence type="predicted"/>
<dbReference type="Proteomes" id="UP001469365">
    <property type="component" value="Unassembled WGS sequence"/>
</dbReference>
<accession>A0ABU9DPV7</accession>
<protein>
    <submittedName>
        <fullName evidence="1">Uncharacterized protein</fullName>
    </submittedName>
</protein>
<keyword evidence="2" id="KW-1185">Reference proteome</keyword>
<evidence type="ECO:0000313" key="2">
    <source>
        <dbReference type="Proteomes" id="UP001469365"/>
    </source>
</evidence>
<evidence type="ECO:0000313" key="1">
    <source>
        <dbReference type="EMBL" id="MEK8130896.1"/>
    </source>
</evidence>
<gene>
    <name evidence="1" type="ORF">WMW72_23605</name>
</gene>
<sequence>MSNRLKELKQRCMDVMNQNEWINPLFDKAASICIETRDEFLEQENTCYTDEAMERARFQHSYHGFLFSLLEDIHRYTYLAACEISLYEERLSQKDDRSFFSSRYFLANASHHIIGVWERTLRLSGLVYGYDFNNRSWKYSQIYK</sequence>
<reference evidence="1 2" key="1">
    <citation type="submission" date="2024-04" db="EMBL/GenBank/DDBJ databases">
        <title>draft genome sequnece of Paenibacillus filicis.</title>
        <authorList>
            <person name="Kim D.-U."/>
        </authorList>
    </citation>
    <scope>NUCLEOTIDE SEQUENCE [LARGE SCALE GENOMIC DNA]</scope>
    <source>
        <strain evidence="1 2">KACC14197</strain>
    </source>
</reference>
<organism evidence="1 2">
    <name type="scientific">Paenibacillus filicis</name>
    <dbReference type="NCBI Taxonomy" id="669464"/>
    <lineage>
        <taxon>Bacteria</taxon>
        <taxon>Bacillati</taxon>
        <taxon>Bacillota</taxon>
        <taxon>Bacilli</taxon>
        <taxon>Bacillales</taxon>
        <taxon>Paenibacillaceae</taxon>
        <taxon>Paenibacillus</taxon>
    </lineage>
</organism>
<dbReference type="EMBL" id="JBBPCC010000017">
    <property type="protein sequence ID" value="MEK8130896.1"/>
    <property type="molecule type" value="Genomic_DNA"/>
</dbReference>